<dbReference type="GO" id="GO:0000271">
    <property type="term" value="P:polysaccharide biosynthetic process"/>
    <property type="evidence" value="ECO:0007669"/>
    <property type="project" value="TreeGrafter"/>
</dbReference>
<dbReference type="InterPro" id="IPR015421">
    <property type="entry name" value="PyrdxlP-dep_Trfase_major"/>
</dbReference>
<evidence type="ECO:0000256" key="3">
    <source>
        <dbReference type="PIRSR" id="PIRSR000390-2"/>
    </source>
</evidence>
<dbReference type="InterPro" id="IPR015422">
    <property type="entry name" value="PyrdxlP-dep_Trfase_small"/>
</dbReference>
<comment type="similarity">
    <text evidence="4">Belongs to the DegT/DnrJ/EryC1 family.</text>
</comment>
<sequence>MEREMIPAAKPIIGADERAAVDAVLASGMLAQGAEVASFEEEFASQLTPGAEAVAVNSGTSALHIGLLAAGIGAGDEVIVPSFTFAATGNSVALTGATPVFADIEPDHFCLDPGSIRASITANTKGIMPVHLYGHPANMAEIRKIADEFGLQIFEDAAQAHGASLHGQMVGTFGSFAGFSLYPTKNMTSGEGGMITTQDPEVARRARLLRNQGMEVQYQNELVGLNNRMTNIHAAIGRVQLRKLAGWTRTRQENAAFLDAHLEGVVTPPVAEGAVHVYHQYTIRVAEDRDSFANALREEHKVGCGVYYPIPNHRLPSLAHFAPGVELPNTEAAAKQVISLPVHPSLSQADLDRIVEAVNAVAKAGA</sequence>
<protein>
    <submittedName>
        <fullName evidence="5">DegT/DnrJ/EryC1/StrS family aminotransferase</fullName>
    </submittedName>
</protein>
<dbReference type="AlphaFoldDB" id="A0A3S9QLD6"/>
<dbReference type="PIRSF" id="PIRSF000390">
    <property type="entry name" value="PLP_StrS"/>
    <property type="match status" value="1"/>
</dbReference>
<dbReference type="Gene3D" id="3.90.1150.10">
    <property type="entry name" value="Aspartate Aminotransferase, domain 1"/>
    <property type="match status" value="1"/>
</dbReference>
<accession>A0A3S9QLD6</accession>
<dbReference type="PANTHER" id="PTHR30244">
    <property type="entry name" value="TRANSAMINASE"/>
    <property type="match status" value="1"/>
</dbReference>
<feature type="active site" description="Proton acceptor" evidence="2">
    <location>
        <position position="185"/>
    </location>
</feature>
<dbReference type="CDD" id="cd00616">
    <property type="entry name" value="AHBA_syn"/>
    <property type="match status" value="1"/>
</dbReference>
<dbReference type="Gene3D" id="3.40.640.10">
    <property type="entry name" value="Type I PLP-dependent aspartate aminotransferase-like (Major domain)"/>
    <property type="match status" value="1"/>
</dbReference>
<dbReference type="GO" id="GO:0030170">
    <property type="term" value="F:pyridoxal phosphate binding"/>
    <property type="evidence" value="ECO:0007669"/>
    <property type="project" value="TreeGrafter"/>
</dbReference>
<keyword evidence="5" id="KW-0808">Transferase</keyword>
<evidence type="ECO:0000313" key="6">
    <source>
        <dbReference type="Proteomes" id="UP000275951"/>
    </source>
</evidence>
<gene>
    <name evidence="5" type="ORF">EBQ10_04655</name>
</gene>
<dbReference type="EMBL" id="CP033905">
    <property type="protein sequence ID" value="AZR06656.1"/>
    <property type="molecule type" value="Genomic_DNA"/>
</dbReference>
<proteinExistence type="inferred from homology"/>
<dbReference type="RefSeq" id="WP_126920484.1">
    <property type="nucleotide sequence ID" value="NZ_CP033905.1"/>
</dbReference>
<dbReference type="InterPro" id="IPR000653">
    <property type="entry name" value="DegT/StrS_aminotransferase"/>
</dbReference>
<keyword evidence="5" id="KW-0032">Aminotransferase</keyword>
<name>A0A3S9QLD6_9ACTO</name>
<feature type="modified residue" description="N6-(pyridoxal phosphate)lysine" evidence="3">
    <location>
        <position position="185"/>
    </location>
</feature>
<evidence type="ECO:0000256" key="1">
    <source>
        <dbReference type="ARBA" id="ARBA00001933"/>
    </source>
</evidence>
<dbReference type="GO" id="GO:0008483">
    <property type="term" value="F:transaminase activity"/>
    <property type="evidence" value="ECO:0007669"/>
    <property type="project" value="UniProtKB-KW"/>
</dbReference>
<dbReference type="Proteomes" id="UP000275951">
    <property type="component" value="Chromosome"/>
</dbReference>
<dbReference type="SUPFAM" id="SSF53383">
    <property type="entry name" value="PLP-dependent transferases"/>
    <property type="match status" value="1"/>
</dbReference>
<dbReference type="Pfam" id="PF01041">
    <property type="entry name" value="DegT_DnrJ_EryC1"/>
    <property type="match status" value="1"/>
</dbReference>
<dbReference type="PANTHER" id="PTHR30244:SF34">
    <property type="entry name" value="DTDP-4-AMINO-4,6-DIDEOXYGALACTOSE TRANSAMINASE"/>
    <property type="match status" value="1"/>
</dbReference>
<evidence type="ECO:0000256" key="2">
    <source>
        <dbReference type="PIRSR" id="PIRSR000390-1"/>
    </source>
</evidence>
<comment type="cofactor">
    <cofactor evidence="1">
        <name>pyridoxal 5'-phosphate</name>
        <dbReference type="ChEBI" id="CHEBI:597326"/>
    </cofactor>
</comment>
<reference evidence="5 6" key="1">
    <citation type="submission" date="2018-11" db="EMBL/GenBank/DDBJ databases">
        <title>Multidrug-resistant genes are associated with an 42-kb island TGI1 carrying a complex class 1 integron in a Trueperella pyogenes.</title>
        <authorList>
            <person name="Dong W."/>
        </authorList>
    </citation>
    <scope>NUCLEOTIDE SEQUENCE [LARGE SCALE GENOMIC DNA]</scope>
    <source>
        <strain evidence="5 6">TP4</strain>
    </source>
</reference>
<evidence type="ECO:0000313" key="5">
    <source>
        <dbReference type="EMBL" id="AZR06656.1"/>
    </source>
</evidence>
<keyword evidence="3 4" id="KW-0663">Pyridoxal phosphate</keyword>
<organism evidence="5 6">
    <name type="scientific">Trueperella pyogenes</name>
    <dbReference type="NCBI Taxonomy" id="1661"/>
    <lineage>
        <taxon>Bacteria</taxon>
        <taxon>Bacillati</taxon>
        <taxon>Actinomycetota</taxon>
        <taxon>Actinomycetes</taxon>
        <taxon>Actinomycetales</taxon>
        <taxon>Actinomycetaceae</taxon>
        <taxon>Trueperella</taxon>
    </lineage>
</organism>
<dbReference type="InterPro" id="IPR015424">
    <property type="entry name" value="PyrdxlP-dep_Trfase"/>
</dbReference>
<evidence type="ECO:0000256" key="4">
    <source>
        <dbReference type="RuleBase" id="RU004508"/>
    </source>
</evidence>